<keyword evidence="7" id="KW-0460">Magnesium</keyword>
<keyword evidence="5 8" id="KW-1133">Transmembrane helix</keyword>
<feature type="transmembrane region" description="Helical" evidence="8">
    <location>
        <begin position="312"/>
        <end position="329"/>
    </location>
</feature>
<comment type="cofactor">
    <cofactor evidence="7">
        <name>Mg(2+)</name>
        <dbReference type="ChEBI" id="CHEBI:18420"/>
    </cofactor>
</comment>
<evidence type="ECO:0000256" key="6">
    <source>
        <dbReference type="ARBA" id="ARBA00023136"/>
    </source>
</evidence>
<dbReference type="GO" id="GO:0046872">
    <property type="term" value="F:metal ion binding"/>
    <property type="evidence" value="ECO:0007669"/>
    <property type="project" value="UniProtKB-KW"/>
</dbReference>
<comment type="subcellular location">
    <subcellularLocation>
        <location evidence="1">Cell membrane</location>
        <topology evidence="1">Multi-pass membrane protein</topology>
    </subcellularLocation>
</comment>
<evidence type="ECO:0000256" key="5">
    <source>
        <dbReference type="ARBA" id="ARBA00022989"/>
    </source>
</evidence>
<dbReference type="RefSeq" id="WP_098964963.1">
    <property type="nucleotide sequence ID" value="NZ_PDKZ01000002.1"/>
</dbReference>
<dbReference type="Proteomes" id="UP000222460">
    <property type="component" value="Unassembled WGS sequence"/>
</dbReference>
<dbReference type="AlphaFoldDB" id="A0A2C5VMS8"/>
<feature type="transmembrane region" description="Helical" evidence="8">
    <location>
        <begin position="236"/>
        <end position="255"/>
    </location>
</feature>
<keyword evidence="2" id="KW-1003">Cell membrane</keyword>
<feature type="transmembrane region" description="Helical" evidence="8">
    <location>
        <begin position="173"/>
        <end position="200"/>
    </location>
</feature>
<dbReference type="CDD" id="cd06854">
    <property type="entry name" value="GT_WbpL_WbcO_like"/>
    <property type="match status" value="1"/>
</dbReference>
<dbReference type="GO" id="GO:0005886">
    <property type="term" value="C:plasma membrane"/>
    <property type="evidence" value="ECO:0007669"/>
    <property type="project" value="UniProtKB-SubCell"/>
</dbReference>
<feature type="transmembrane region" description="Helical" evidence="8">
    <location>
        <begin position="46"/>
        <end position="64"/>
    </location>
</feature>
<feature type="binding site" evidence="7">
    <location>
        <position position="151"/>
    </location>
    <ligand>
        <name>Mg(2+)</name>
        <dbReference type="ChEBI" id="CHEBI:18420"/>
    </ligand>
</feature>
<dbReference type="PANTHER" id="PTHR22926">
    <property type="entry name" value="PHOSPHO-N-ACETYLMURAMOYL-PENTAPEPTIDE-TRANSFERASE"/>
    <property type="match status" value="1"/>
</dbReference>
<evidence type="ECO:0000256" key="2">
    <source>
        <dbReference type="ARBA" id="ARBA00022475"/>
    </source>
</evidence>
<protein>
    <submittedName>
        <fullName evidence="9">Glycosyl transferase</fullName>
    </submittedName>
</protein>
<feature type="transmembrane region" description="Helical" evidence="8">
    <location>
        <begin position="285"/>
        <end position="306"/>
    </location>
</feature>
<sequence>MIVWWLVSLVFIASWLLTLCLRRYALSRSLMDIPNARSAHTVPTPRGGGVAIVVSFLVTLPFISQLNLLDIKNLCSLLGAGALVALTGFADDHGHIAARWRLLGHFIAAGWALFWLGGLAPVEIFDTKVDLGWAGNFLALIYLVWMLNLYNFMDGIDGLASAEAISVCLGMCLIYWLGANAGLVCGPLLLAAAVAGFFCWNFPPAKIFMGDAGSGFLGVTLGIIALQAAWQEPALLWSWIILLGVFIVDATWTLARRLLKGEKVYQAHSSHGYQHAARSFGHKRVTMAVVVINIAYLLPLSALVALHHLSGVFGLLIAFAPLVVIAYMLNAGQARSV</sequence>
<organism evidence="9 10">
    <name type="scientific">Pseudomonas putida</name>
    <name type="common">Arthrobacter siderocapsulatus</name>
    <dbReference type="NCBI Taxonomy" id="303"/>
    <lineage>
        <taxon>Bacteria</taxon>
        <taxon>Pseudomonadati</taxon>
        <taxon>Pseudomonadota</taxon>
        <taxon>Gammaproteobacteria</taxon>
        <taxon>Pseudomonadales</taxon>
        <taxon>Pseudomonadaceae</taxon>
        <taxon>Pseudomonas</taxon>
    </lineage>
</organism>
<keyword evidence="4 8" id="KW-0812">Transmembrane</keyword>
<name>A0A2C5VMS8_PSEPU</name>
<dbReference type="GO" id="GO:0016780">
    <property type="term" value="F:phosphotransferase activity, for other substituted phosphate groups"/>
    <property type="evidence" value="ECO:0007669"/>
    <property type="project" value="InterPro"/>
</dbReference>
<keyword evidence="3 9" id="KW-0808">Transferase</keyword>
<dbReference type="InterPro" id="IPR000715">
    <property type="entry name" value="Glycosyl_transferase_4"/>
</dbReference>
<dbReference type="PANTHER" id="PTHR22926:SF3">
    <property type="entry name" value="UNDECAPRENYL-PHOSPHATE ALPHA-N-ACETYLGLUCOSAMINYL 1-PHOSPHATE TRANSFERASE"/>
    <property type="match status" value="1"/>
</dbReference>
<evidence type="ECO:0000256" key="7">
    <source>
        <dbReference type="PIRSR" id="PIRSR600715-1"/>
    </source>
</evidence>
<evidence type="ECO:0000256" key="8">
    <source>
        <dbReference type="SAM" id="Phobius"/>
    </source>
</evidence>
<feature type="transmembrane region" description="Helical" evidence="8">
    <location>
        <begin position="102"/>
        <end position="122"/>
    </location>
</feature>
<keyword evidence="7" id="KW-0479">Metal-binding</keyword>
<dbReference type="EMBL" id="PDKZ01000002">
    <property type="protein sequence ID" value="PHH40028.1"/>
    <property type="molecule type" value="Genomic_DNA"/>
</dbReference>
<proteinExistence type="predicted"/>
<feature type="binding site" evidence="7">
    <location>
        <position position="211"/>
    </location>
    <ligand>
        <name>Mg(2+)</name>
        <dbReference type="ChEBI" id="CHEBI:18420"/>
    </ligand>
</feature>
<evidence type="ECO:0000256" key="4">
    <source>
        <dbReference type="ARBA" id="ARBA00022692"/>
    </source>
</evidence>
<dbReference type="GO" id="GO:0044038">
    <property type="term" value="P:cell wall macromolecule biosynthetic process"/>
    <property type="evidence" value="ECO:0007669"/>
    <property type="project" value="TreeGrafter"/>
</dbReference>
<evidence type="ECO:0000256" key="1">
    <source>
        <dbReference type="ARBA" id="ARBA00004651"/>
    </source>
</evidence>
<dbReference type="GO" id="GO:0071555">
    <property type="term" value="P:cell wall organization"/>
    <property type="evidence" value="ECO:0007669"/>
    <property type="project" value="TreeGrafter"/>
</dbReference>
<evidence type="ECO:0000256" key="3">
    <source>
        <dbReference type="ARBA" id="ARBA00022679"/>
    </source>
</evidence>
<comment type="caution">
    <text evidence="9">The sequence shown here is derived from an EMBL/GenBank/DDBJ whole genome shotgun (WGS) entry which is preliminary data.</text>
</comment>
<gene>
    <name evidence="9" type="ORF">CRX57_07525</name>
</gene>
<accession>A0A2C5VMS8</accession>
<evidence type="ECO:0000313" key="9">
    <source>
        <dbReference type="EMBL" id="PHH40028.1"/>
    </source>
</evidence>
<dbReference type="Pfam" id="PF00953">
    <property type="entry name" value="Glycos_transf_4"/>
    <property type="match status" value="1"/>
</dbReference>
<feature type="transmembrane region" description="Helical" evidence="8">
    <location>
        <begin position="212"/>
        <end position="230"/>
    </location>
</feature>
<dbReference type="GO" id="GO:0009103">
    <property type="term" value="P:lipopolysaccharide biosynthetic process"/>
    <property type="evidence" value="ECO:0007669"/>
    <property type="project" value="TreeGrafter"/>
</dbReference>
<feature type="transmembrane region" description="Helical" evidence="8">
    <location>
        <begin position="134"/>
        <end position="153"/>
    </location>
</feature>
<keyword evidence="6 8" id="KW-0472">Membrane</keyword>
<evidence type="ECO:0000313" key="10">
    <source>
        <dbReference type="Proteomes" id="UP000222460"/>
    </source>
</evidence>
<reference evidence="10" key="1">
    <citation type="submission" date="2017-10" db="EMBL/GenBank/DDBJ databases">
        <title>FDA dAtabase for Regulatory Grade micrObial Sequences (FDA-ARGOS): Supporting development and validation of Infectious Disease Dx tests.</title>
        <authorList>
            <person name="Goldberg B."/>
            <person name="Campos J."/>
            <person name="Tallon L."/>
            <person name="Sadzewicz L."/>
            <person name="Ott S."/>
            <person name="Zhao X."/>
            <person name="Nagaraj S."/>
            <person name="Vavikolanu K."/>
            <person name="Aluvathingal J."/>
            <person name="Nadendla S."/>
            <person name="Geyer C."/>
            <person name="Sichtig H."/>
        </authorList>
    </citation>
    <scope>NUCLEOTIDE SEQUENCE [LARGE SCALE GENOMIC DNA]</scope>
    <source>
        <strain evidence="10">FDAARGOS_376</strain>
    </source>
</reference>